<dbReference type="PATRIC" id="fig|1397.4.peg.1342"/>
<name>A0A0J1IHH6_NIACI</name>
<evidence type="ECO:0000256" key="1">
    <source>
        <dbReference type="SAM" id="Phobius"/>
    </source>
</evidence>
<keyword evidence="1" id="KW-0812">Transmembrane</keyword>
<dbReference type="Proteomes" id="UP000036045">
    <property type="component" value="Unassembled WGS sequence"/>
</dbReference>
<dbReference type="PANTHER" id="PTHR37305">
    <property type="entry name" value="INTEGRAL MEMBRANE PROTEIN-RELATED"/>
    <property type="match status" value="1"/>
</dbReference>
<sequence length="242" mass="27348">MFTLLKVELYKLKRSKILLATTIFTFLALYQGWDSAKSGHAEGEGNVFKDFLFQGTATVYSWIIFPLIITLVLVMMSRMEHSNNSWKYYLTLPVDRVKVYLAKLVIGGGIIFYSLVLLFVGIILAANFLGLEAVPLLWLAKRFALLLLSSFAIIGIVFYLSYRFTHFAVPIAIGAGLAFPSMFVANSEKYWIFYPWDYPIIASMTNVFEVGGKNTSMLVISISIFLFAIIIGLLRFRAKDVL</sequence>
<evidence type="ECO:0000313" key="2">
    <source>
        <dbReference type="EMBL" id="KLV25443.1"/>
    </source>
</evidence>
<protein>
    <recommendedName>
        <fullName evidence="4">ABC transporter permease</fullName>
    </recommendedName>
</protein>
<feature type="transmembrane region" description="Helical" evidence="1">
    <location>
        <begin position="100"/>
        <end position="131"/>
    </location>
</feature>
<comment type="caution">
    <text evidence="2">The sequence shown here is derived from an EMBL/GenBank/DDBJ whole genome shotgun (WGS) entry which is preliminary data.</text>
</comment>
<keyword evidence="1" id="KW-0472">Membrane</keyword>
<feature type="transmembrane region" description="Helical" evidence="1">
    <location>
        <begin position="143"/>
        <end position="160"/>
    </location>
</feature>
<accession>A0A0J1IHH6</accession>
<dbReference type="Pfam" id="PF12730">
    <property type="entry name" value="ABC2_membrane_4"/>
    <property type="match status" value="1"/>
</dbReference>
<feature type="transmembrane region" description="Helical" evidence="1">
    <location>
        <begin position="57"/>
        <end position="79"/>
    </location>
</feature>
<feature type="transmembrane region" description="Helical" evidence="1">
    <location>
        <begin position="217"/>
        <end position="236"/>
    </location>
</feature>
<feature type="transmembrane region" description="Helical" evidence="1">
    <location>
        <begin position="167"/>
        <end position="185"/>
    </location>
</feature>
<dbReference type="CDD" id="cd21809">
    <property type="entry name" value="ABC-2_lan_permease-like"/>
    <property type="match status" value="1"/>
</dbReference>
<evidence type="ECO:0008006" key="4">
    <source>
        <dbReference type="Google" id="ProtNLM"/>
    </source>
</evidence>
<organism evidence="2 3">
    <name type="scientific">Niallia circulans</name>
    <name type="common">Bacillus circulans</name>
    <dbReference type="NCBI Taxonomy" id="1397"/>
    <lineage>
        <taxon>Bacteria</taxon>
        <taxon>Bacillati</taxon>
        <taxon>Bacillota</taxon>
        <taxon>Bacilli</taxon>
        <taxon>Bacillales</taxon>
        <taxon>Bacillaceae</taxon>
        <taxon>Niallia</taxon>
    </lineage>
</organism>
<dbReference type="EMBL" id="LDPH01000016">
    <property type="protein sequence ID" value="KLV25443.1"/>
    <property type="molecule type" value="Genomic_DNA"/>
</dbReference>
<dbReference type="AlphaFoldDB" id="A0A0J1IHH6"/>
<keyword evidence="3" id="KW-1185">Reference proteome</keyword>
<gene>
    <name evidence="2" type="ORF">ABW02_15765</name>
</gene>
<evidence type="ECO:0000313" key="3">
    <source>
        <dbReference type="Proteomes" id="UP000036045"/>
    </source>
</evidence>
<dbReference type="PANTHER" id="PTHR37305:SF1">
    <property type="entry name" value="MEMBRANE PROTEIN"/>
    <property type="match status" value="1"/>
</dbReference>
<dbReference type="RefSeq" id="WP_047943247.1">
    <property type="nucleotide sequence ID" value="NZ_JAMAUJ010000007.1"/>
</dbReference>
<reference evidence="2 3" key="1">
    <citation type="submission" date="2015-05" db="EMBL/GenBank/DDBJ databases">
        <title>Whole genome sequence and identification of bacterial endophytes from Costus igneus.</title>
        <authorList>
            <person name="Lee Y.P."/>
            <person name="Gan H.M."/>
            <person name="Eng W."/>
            <person name="Wheatley M.S."/>
            <person name="Caraballo A."/>
            <person name="Polter S."/>
            <person name="Savka M.A."/>
            <person name="Hudson A.O."/>
        </authorList>
    </citation>
    <scope>NUCLEOTIDE SEQUENCE [LARGE SCALE GENOMIC DNA]</scope>
    <source>
        <strain evidence="2 3">RIT379</strain>
    </source>
</reference>
<proteinExistence type="predicted"/>
<dbReference type="OrthoDB" id="9781996at2"/>
<keyword evidence="1" id="KW-1133">Transmembrane helix</keyword>